<dbReference type="InterPro" id="IPR011547">
    <property type="entry name" value="SLC26A/SulP_dom"/>
</dbReference>
<keyword evidence="4 6" id="KW-0472">Membrane</keyword>
<reference evidence="8 9" key="1">
    <citation type="submission" date="2015-01" db="EMBL/GenBank/DDBJ databases">
        <title>The Genome Sequence of Capronia semiimmersa CBS27337.</title>
        <authorList>
            <consortium name="The Broad Institute Genomics Platform"/>
            <person name="Cuomo C."/>
            <person name="de Hoog S."/>
            <person name="Gorbushina A."/>
            <person name="Stielow B."/>
            <person name="Teixiera M."/>
            <person name="Abouelleil A."/>
            <person name="Chapman S.B."/>
            <person name="Priest M."/>
            <person name="Young S.K."/>
            <person name="Wortman J."/>
            <person name="Nusbaum C."/>
            <person name="Birren B."/>
        </authorList>
    </citation>
    <scope>NUCLEOTIDE SEQUENCE [LARGE SCALE GENOMIC DNA]</scope>
    <source>
        <strain evidence="8 9">CBS 27337</strain>
    </source>
</reference>
<feature type="transmembrane region" description="Helical" evidence="6">
    <location>
        <begin position="170"/>
        <end position="189"/>
    </location>
</feature>
<dbReference type="NCBIfam" id="TIGR00815">
    <property type="entry name" value="sulP"/>
    <property type="match status" value="1"/>
</dbReference>
<organism evidence="8 9">
    <name type="scientific">Phialophora macrospora</name>
    <dbReference type="NCBI Taxonomy" id="1851006"/>
    <lineage>
        <taxon>Eukaryota</taxon>
        <taxon>Fungi</taxon>
        <taxon>Dikarya</taxon>
        <taxon>Ascomycota</taxon>
        <taxon>Pezizomycotina</taxon>
        <taxon>Eurotiomycetes</taxon>
        <taxon>Chaetothyriomycetidae</taxon>
        <taxon>Chaetothyriales</taxon>
        <taxon>Herpotrichiellaceae</taxon>
        <taxon>Phialophora</taxon>
    </lineage>
</organism>
<dbReference type="InterPro" id="IPR002645">
    <property type="entry name" value="STAS_dom"/>
</dbReference>
<feature type="transmembrane region" description="Helical" evidence="6">
    <location>
        <begin position="140"/>
        <end position="158"/>
    </location>
</feature>
<feature type="transmembrane region" description="Helical" evidence="6">
    <location>
        <begin position="450"/>
        <end position="469"/>
    </location>
</feature>
<proteinExistence type="predicted"/>
<feature type="domain" description="STAS" evidence="7">
    <location>
        <begin position="503"/>
        <end position="626"/>
    </location>
</feature>
<keyword evidence="2 6" id="KW-0812">Transmembrane</keyword>
<dbReference type="InterPro" id="IPR036513">
    <property type="entry name" value="STAS_dom_sf"/>
</dbReference>
<evidence type="ECO:0000256" key="6">
    <source>
        <dbReference type="SAM" id="Phobius"/>
    </source>
</evidence>
<evidence type="ECO:0000256" key="3">
    <source>
        <dbReference type="ARBA" id="ARBA00022989"/>
    </source>
</evidence>
<dbReference type="AlphaFoldDB" id="A0A0D2E8D9"/>
<dbReference type="GO" id="GO:0016020">
    <property type="term" value="C:membrane"/>
    <property type="evidence" value="ECO:0007669"/>
    <property type="project" value="UniProtKB-SubCell"/>
</dbReference>
<feature type="transmembrane region" description="Helical" evidence="6">
    <location>
        <begin position="372"/>
        <end position="390"/>
    </location>
</feature>
<sequence>MAAKIVNNVKTSLQTDVNWKQARRYAGIGVRRAPSATATYLLEKVPIVGWLPRYNYRWLINDFIAGLTIGIMLVPQGLAYAKIATIPIQYGLMASWFPGILYAFMGSSKDLSTGPTSLIGLLTAEIVKDLVKEGYQAQDVAAAVALGMGIYGMALGFLKLGFLLDFVSTPVLNGFISAAAIVIALGQGASLLGEDGGNSATADEIHNIFSQLPDASGLTCAIGFTAIFILVALEQVGKRWGSKNRIAFYLSISRAFICVLLYTGVSYAVNHKKNEDDYLWAVAKVKSDGIKAKAVDSKLFSKVIGRSIAPFVAAALEHTAIARGFGLRNNYTPDISQELCYLGVVNMVNSFWGAMGVGGAMSRTSVNSGCKVRSPLGGVITTAAVLITIYELTGALYWIPKTVLAAIVITAVWPLFGTWRTYYHYWRTSFTDFVAAMLTFWLTLFKSSEIGIGTGVGWSIFVCLVRQAFKHMDNINSASTSELVQSIDDSKRMPDHVPADTQIFSFAESMFFPNAQRFKTLILDVVKTHHAPSVMSPENIEAERVWSVVGEKRVAKLRREAGISNMSALPPLRLLILDFTKVNHFDSTANLKLHELYNEAKQYAGDRVEIRFVGLNPYVRSRFERAEPRWTLVDESGQAASDTKENSEIEVAPKDPVVKVYRSCRNAMSAARHQEPEEIAVDEKMPTEHYETV</sequence>
<feature type="transmembrane region" description="Helical" evidence="6">
    <location>
        <begin position="341"/>
        <end position="360"/>
    </location>
</feature>
<dbReference type="PROSITE" id="PS50801">
    <property type="entry name" value="STAS"/>
    <property type="match status" value="1"/>
</dbReference>
<gene>
    <name evidence="8" type="ORF">PV04_02801</name>
</gene>
<evidence type="ECO:0000256" key="4">
    <source>
        <dbReference type="ARBA" id="ARBA00023136"/>
    </source>
</evidence>
<dbReference type="Gene3D" id="3.30.750.24">
    <property type="entry name" value="STAS domain"/>
    <property type="match status" value="1"/>
</dbReference>
<evidence type="ECO:0000256" key="5">
    <source>
        <dbReference type="SAM" id="MobiDB-lite"/>
    </source>
</evidence>
<dbReference type="Pfam" id="PF00916">
    <property type="entry name" value="Sulfate_transp"/>
    <property type="match status" value="1"/>
</dbReference>
<feature type="transmembrane region" description="Helical" evidence="6">
    <location>
        <begin position="246"/>
        <end position="269"/>
    </location>
</feature>
<evidence type="ECO:0000256" key="2">
    <source>
        <dbReference type="ARBA" id="ARBA00022692"/>
    </source>
</evidence>
<feature type="transmembrane region" description="Helical" evidence="6">
    <location>
        <begin position="56"/>
        <end position="74"/>
    </location>
</feature>
<name>A0A0D2E8D9_9EURO</name>
<accession>A0A0D2E8D9</accession>
<dbReference type="Pfam" id="PF01740">
    <property type="entry name" value="STAS"/>
    <property type="match status" value="1"/>
</dbReference>
<comment type="subcellular location">
    <subcellularLocation>
        <location evidence="1">Membrane</location>
        <topology evidence="1">Multi-pass membrane protein</topology>
    </subcellularLocation>
</comment>
<dbReference type="SUPFAM" id="SSF52091">
    <property type="entry name" value="SpoIIaa-like"/>
    <property type="match status" value="1"/>
</dbReference>
<dbReference type="CDD" id="cd07042">
    <property type="entry name" value="STAS_SulP_like_sulfate_transporter"/>
    <property type="match status" value="1"/>
</dbReference>
<dbReference type="InterPro" id="IPR001902">
    <property type="entry name" value="SLC26A/SulP_fam"/>
</dbReference>
<dbReference type="PANTHER" id="PTHR11814">
    <property type="entry name" value="SULFATE TRANSPORTER"/>
    <property type="match status" value="1"/>
</dbReference>
<feature type="transmembrane region" description="Helical" evidence="6">
    <location>
        <begin position="215"/>
        <end position="234"/>
    </location>
</feature>
<dbReference type="HOGENOM" id="CLU_003182_8_3_1"/>
<dbReference type="Proteomes" id="UP000054266">
    <property type="component" value="Unassembled WGS sequence"/>
</dbReference>
<feature type="transmembrane region" description="Helical" evidence="6">
    <location>
        <begin position="396"/>
        <end position="416"/>
    </location>
</feature>
<evidence type="ECO:0000313" key="9">
    <source>
        <dbReference type="Proteomes" id="UP000054266"/>
    </source>
</evidence>
<dbReference type="STRING" id="5601.A0A0D2E8D9"/>
<dbReference type="GO" id="GO:0055085">
    <property type="term" value="P:transmembrane transport"/>
    <property type="evidence" value="ECO:0007669"/>
    <property type="project" value="InterPro"/>
</dbReference>
<protein>
    <recommendedName>
        <fullName evidence="7">STAS domain-containing protein</fullName>
    </recommendedName>
</protein>
<feature type="region of interest" description="Disordered" evidence="5">
    <location>
        <begin position="672"/>
        <end position="693"/>
    </location>
</feature>
<keyword evidence="3 6" id="KW-1133">Transmembrane helix</keyword>
<evidence type="ECO:0000313" key="8">
    <source>
        <dbReference type="EMBL" id="KIW70542.1"/>
    </source>
</evidence>
<evidence type="ECO:0000259" key="7">
    <source>
        <dbReference type="PROSITE" id="PS50801"/>
    </source>
</evidence>
<keyword evidence="9" id="KW-1185">Reference proteome</keyword>
<dbReference type="EMBL" id="KN846957">
    <property type="protein sequence ID" value="KIW70542.1"/>
    <property type="molecule type" value="Genomic_DNA"/>
</dbReference>
<evidence type="ECO:0000256" key="1">
    <source>
        <dbReference type="ARBA" id="ARBA00004141"/>
    </source>
</evidence>